<proteinExistence type="predicted"/>
<name>A0AAN8NDG9_9PEZI</name>
<evidence type="ECO:0000256" key="1">
    <source>
        <dbReference type="SAM" id="Phobius"/>
    </source>
</evidence>
<keyword evidence="3" id="KW-1185">Reference proteome</keyword>
<feature type="transmembrane region" description="Helical" evidence="1">
    <location>
        <begin position="50"/>
        <end position="68"/>
    </location>
</feature>
<keyword evidence="1" id="KW-1133">Transmembrane helix</keyword>
<keyword evidence="1" id="KW-0472">Membrane</keyword>
<dbReference type="Proteomes" id="UP001307849">
    <property type="component" value="Unassembled WGS sequence"/>
</dbReference>
<evidence type="ECO:0000313" key="3">
    <source>
        <dbReference type="Proteomes" id="UP001307849"/>
    </source>
</evidence>
<keyword evidence="1" id="KW-0812">Transmembrane</keyword>
<protein>
    <submittedName>
        <fullName evidence="2">Uncharacterized protein</fullName>
    </submittedName>
</protein>
<evidence type="ECO:0000313" key="2">
    <source>
        <dbReference type="EMBL" id="KAK6505895.1"/>
    </source>
</evidence>
<gene>
    <name evidence="2" type="ORF">TWF506_010832</name>
</gene>
<reference evidence="2 3" key="1">
    <citation type="submission" date="2019-10" db="EMBL/GenBank/DDBJ databases">
        <authorList>
            <person name="Palmer J.M."/>
        </authorList>
    </citation>
    <scope>NUCLEOTIDE SEQUENCE [LARGE SCALE GENOMIC DNA]</scope>
    <source>
        <strain evidence="2 3">TWF506</strain>
    </source>
</reference>
<dbReference type="AlphaFoldDB" id="A0AAN8NDG9"/>
<sequence length="85" mass="10224">MSRNYVINIETYYIMAVGVKWKNLNIQKWLLRPPPLRPCKPGGTQFLKNVYKYSLIVVFVFFLYYIFFSNKKAILFILKSVFNIY</sequence>
<dbReference type="EMBL" id="JAVHJM010000009">
    <property type="protein sequence ID" value="KAK6505895.1"/>
    <property type="molecule type" value="Genomic_DNA"/>
</dbReference>
<accession>A0AAN8NDG9</accession>
<organism evidence="2 3">
    <name type="scientific">Arthrobotrys conoides</name>
    <dbReference type="NCBI Taxonomy" id="74498"/>
    <lineage>
        <taxon>Eukaryota</taxon>
        <taxon>Fungi</taxon>
        <taxon>Dikarya</taxon>
        <taxon>Ascomycota</taxon>
        <taxon>Pezizomycotina</taxon>
        <taxon>Orbiliomycetes</taxon>
        <taxon>Orbiliales</taxon>
        <taxon>Orbiliaceae</taxon>
        <taxon>Arthrobotrys</taxon>
    </lineage>
</organism>
<comment type="caution">
    <text evidence="2">The sequence shown here is derived from an EMBL/GenBank/DDBJ whole genome shotgun (WGS) entry which is preliminary data.</text>
</comment>